<dbReference type="GO" id="GO:0090149">
    <property type="term" value="P:mitochondrial membrane fission"/>
    <property type="evidence" value="ECO:0007669"/>
    <property type="project" value="InterPro"/>
</dbReference>
<sequence>MLRYSLLNEERDPQPLPQGRAEIRPFYGPTNFLSHSSPHDLTNYYNDGFSCQESASALSNGFETPSRVSGQSLPYTADTNSMQTPLESVCISSVNFVLKVIVSHPCTVLRRQCQIHHMARSLHLTPFTFAPVVCNLIGNEGLQTLWKGCVGSILLQGLSFFTEFLVSELLNTPRVSCFIMTPFIVSSFIETVRSGTSLSGDDYRLTDVITNGIYRLKSDFIMRDGNKRFSLFYLAFPTTLFNISHFLIMHFSHQWIRQLAKRHVDKKPALKRTKFHRYLPDLFALMSSQVVADFICFPFETVLHRLYIQGTRTLIDNLDTGVSAIPITAKYSSLFNCIQRIHKQETVWAFYAGVGALVLQYLFNFSCLRLLRTAFDYGMYALSDSRETRSLPASTSFGRSPPVNHYTSAESFQEPVVGLSQYSPVEIPQYLQELPQYPSFSDSHFLR</sequence>
<evidence type="ECO:0000256" key="4">
    <source>
        <dbReference type="ARBA" id="ARBA00022692"/>
    </source>
</evidence>
<dbReference type="STRING" id="451379.A0A0N5B060"/>
<dbReference type="InterPro" id="IPR023395">
    <property type="entry name" value="MCP_dom_sf"/>
</dbReference>
<evidence type="ECO:0000256" key="6">
    <source>
        <dbReference type="ARBA" id="ARBA00022787"/>
    </source>
</evidence>
<feature type="transmembrane region" description="Helical" evidence="13">
    <location>
        <begin position="346"/>
        <end position="363"/>
    </location>
</feature>
<feature type="transmembrane region" description="Helical" evidence="13">
    <location>
        <begin position="231"/>
        <end position="252"/>
    </location>
</feature>
<evidence type="ECO:0000256" key="11">
    <source>
        <dbReference type="RuleBase" id="RU000488"/>
    </source>
</evidence>
<dbReference type="GO" id="GO:0005741">
    <property type="term" value="C:mitochondrial outer membrane"/>
    <property type="evidence" value="ECO:0007669"/>
    <property type="project" value="UniProtKB-SubCell"/>
</dbReference>
<evidence type="ECO:0000256" key="2">
    <source>
        <dbReference type="ARBA" id="ARBA00006375"/>
    </source>
</evidence>
<feature type="region of interest" description="Disordered" evidence="12">
    <location>
        <begin position="1"/>
        <end position="20"/>
    </location>
</feature>
<dbReference type="PROSITE" id="PS50920">
    <property type="entry name" value="SOLCAR"/>
    <property type="match status" value="2"/>
</dbReference>
<keyword evidence="8" id="KW-0496">Mitochondrion</keyword>
<keyword evidence="5" id="KW-0677">Repeat</keyword>
<dbReference type="PANTHER" id="PTHR21252">
    <property type="entry name" value="TB1 PROTEIN-RELATED"/>
    <property type="match status" value="1"/>
</dbReference>
<evidence type="ECO:0000313" key="15">
    <source>
        <dbReference type="WBParaSite" id="SMUV_0001065401-mRNA-1"/>
    </source>
</evidence>
<keyword evidence="9 10" id="KW-0472">Membrane</keyword>
<evidence type="ECO:0000256" key="13">
    <source>
        <dbReference type="SAM" id="Phobius"/>
    </source>
</evidence>
<reference evidence="15" key="1">
    <citation type="submission" date="2017-02" db="UniProtKB">
        <authorList>
            <consortium name="WormBaseParasite"/>
        </authorList>
    </citation>
    <scope>IDENTIFICATION</scope>
</reference>
<dbReference type="PANTHER" id="PTHR21252:SF2">
    <property type="entry name" value="MITOCHONDRIAL OUTER MEMBRANE PROTEIN SLC25A46"/>
    <property type="match status" value="1"/>
</dbReference>
<evidence type="ECO:0000256" key="8">
    <source>
        <dbReference type="ARBA" id="ARBA00023128"/>
    </source>
</evidence>
<accession>A0A0N5B060</accession>
<dbReference type="InterPro" id="IPR039158">
    <property type="entry name" value="SLC25A46"/>
</dbReference>
<organism evidence="14 15">
    <name type="scientific">Syphacia muris</name>
    <dbReference type="NCBI Taxonomy" id="451379"/>
    <lineage>
        <taxon>Eukaryota</taxon>
        <taxon>Metazoa</taxon>
        <taxon>Ecdysozoa</taxon>
        <taxon>Nematoda</taxon>
        <taxon>Chromadorea</taxon>
        <taxon>Rhabditida</taxon>
        <taxon>Spirurina</taxon>
        <taxon>Oxyuridomorpha</taxon>
        <taxon>Oxyuroidea</taxon>
        <taxon>Oxyuridae</taxon>
        <taxon>Syphacia</taxon>
    </lineage>
</organism>
<keyword evidence="3 11" id="KW-0813">Transport</keyword>
<dbReference type="Gene3D" id="1.50.40.10">
    <property type="entry name" value="Mitochondrial carrier domain"/>
    <property type="match status" value="1"/>
</dbReference>
<protein>
    <submittedName>
        <fullName evidence="15">Solute carrier family 25 member 46</fullName>
    </submittedName>
</protein>
<keyword evidence="4 10" id="KW-0812">Transmembrane</keyword>
<dbReference type="Pfam" id="PF00153">
    <property type="entry name" value="Mito_carr"/>
    <property type="match status" value="1"/>
</dbReference>
<feature type="repeat" description="Solcar" evidence="10">
    <location>
        <begin position="83"/>
        <end position="173"/>
    </location>
</feature>
<keyword evidence="14" id="KW-1185">Reference proteome</keyword>
<evidence type="ECO:0000256" key="1">
    <source>
        <dbReference type="ARBA" id="ARBA00004374"/>
    </source>
</evidence>
<evidence type="ECO:0000313" key="14">
    <source>
        <dbReference type="Proteomes" id="UP000046393"/>
    </source>
</evidence>
<evidence type="ECO:0000256" key="12">
    <source>
        <dbReference type="SAM" id="MobiDB-lite"/>
    </source>
</evidence>
<evidence type="ECO:0000256" key="9">
    <source>
        <dbReference type="ARBA" id="ARBA00023136"/>
    </source>
</evidence>
<name>A0A0N5B060_9BILA</name>
<dbReference type="InterPro" id="IPR018108">
    <property type="entry name" value="MCP_transmembrane"/>
</dbReference>
<evidence type="ECO:0000256" key="5">
    <source>
        <dbReference type="ARBA" id="ARBA00022737"/>
    </source>
</evidence>
<feature type="repeat" description="Solcar" evidence="10">
    <location>
        <begin position="276"/>
        <end position="386"/>
    </location>
</feature>
<dbReference type="WBParaSite" id="SMUV_0001065401-mRNA-1">
    <property type="protein sequence ID" value="SMUV_0001065401-mRNA-1"/>
    <property type="gene ID" value="SMUV_0001065401"/>
</dbReference>
<keyword evidence="6" id="KW-1000">Mitochondrion outer membrane</keyword>
<evidence type="ECO:0000256" key="3">
    <source>
        <dbReference type="ARBA" id="ARBA00022448"/>
    </source>
</evidence>
<evidence type="ECO:0000256" key="7">
    <source>
        <dbReference type="ARBA" id="ARBA00022989"/>
    </source>
</evidence>
<keyword evidence="7 13" id="KW-1133">Transmembrane helix</keyword>
<dbReference type="Proteomes" id="UP000046393">
    <property type="component" value="Unplaced"/>
</dbReference>
<proteinExistence type="inferred from homology"/>
<dbReference type="SUPFAM" id="SSF103506">
    <property type="entry name" value="Mitochondrial carrier"/>
    <property type="match status" value="1"/>
</dbReference>
<comment type="subcellular location">
    <subcellularLocation>
        <location evidence="1">Mitochondrion outer membrane</location>
        <topology evidence="1">Multi-pass membrane protein</topology>
    </subcellularLocation>
</comment>
<evidence type="ECO:0000256" key="10">
    <source>
        <dbReference type="PROSITE-ProRule" id="PRU00282"/>
    </source>
</evidence>
<dbReference type="AlphaFoldDB" id="A0A0N5B060"/>
<comment type="similarity">
    <text evidence="2 11">Belongs to the mitochondrial carrier (TC 2.A.29) family.</text>
</comment>